<dbReference type="RefSeq" id="WP_283346753.1">
    <property type="nucleotide sequence ID" value="NZ_JASHIF010000031.1"/>
</dbReference>
<dbReference type="EMBL" id="JASHIF010000031">
    <property type="protein sequence ID" value="MDI9862510.1"/>
    <property type="molecule type" value="Genomic_DNA"/>
</dbReference>
<gene>
    <name evidence="1" type="ORF">QM524_25015</name>
</gene>
<protein>
    <recommendedName>
        <fullName evidence="3">Immunity protein 30 domain-containing protein</fullName>
    </recommendedName>
</protein>
<keyword evidence="2" id="KW-1185">Reference proteome</keyword>
<dbReference type="Proteomes" id="UP001236507">
    <property type="component" value="Unassembled WGS sequence"/>
</dbReference>
<proteinExistence type="predicted"/>
<evidence type="ECO:0000313" key="1">
    <source>
        <dbReference type="EMBL" id="MDI9862510.1"/>
    </source>
</evidence>
<name>A0ABT6YG61_9BACT</name>
<sequence>MKKLIESLNQMDINSLCDYCLINFEDKGLFLLNYLIQRFDREGDEEIASIVDALLNTVACYWEGADLYKLYFYESVLSKNPESKNYLANILNFGLPPYYGSMNDLFDFQKYKETLFNLDPQNSIFKELEKYSSYDRNGNPI</sequence>
<comment type="caution">
    <text evidence="1">The sequence shown here is derived from an EMBL/GenBank/DDBJ whole genome shotgun (WGS) entry which is preliminary data.</text>
</comment>
<organism evidence="1 2">
    <name type="scientific">Flectobacillus roseus</name>
    <dbReference type="NCBI Taxonomy" id="502259"/>
    <lineage>
        <taxon>Bacteria</taxon>
        <taxon>Pseudomonadati</taxon>
        <taxon>Bacteroidota</taxon>
        <taxon>Cytophagia</taxon>
        <taxon>Cytophagales</taxon>
        <taxon>Flectobacillaceae</taxon>
        <taxon>Flectobacillus</taxon>
    </lineage>
</organism>
<evidence type="ECO:0000313" key="2">
    <source>
        <dbReference type="Proteomes" id="UP001236507"/>
    </source>
</evidence>
<reference evidence="1 2" key="1">
    <citation type="submission" date="2023-05" db="EMBL/GenBank/DDBJ databases">
        <title>Novel species of genus Flectobacillus isolated from stream in China.</title>
        <authorList>
            <person name="Lu H."/>
        </authorList>
    </citation>
    <scope>NUCLEOTIDE SEQUENCE [LARGE SCALE GENOMIC DNA]</scope>
    <source>
        <strain evidence="1 2">KCTC 42575</strain>
    </source>
</reference>
<accession>A0ABT6YG61</accession>
<evidence type="ECO:0008006" key="3">
    <source>
        <dbReference type="Google" id="ProtNLM"/>
    </source>
</evidence>